<evidence type="ECO:0000313" key="3">
    <source>
        <dbReference type="WBParaSite" id="SPAL_0001721200.1"/>
    </source>
</evidence>
<protein>
    <submittedName>
        <fullName evidence="3">Uncharacterized protein</fullName>
    </submittedName>
</protein>
<feature type="region of interest" description="Disordered" evidence="1">
    <location>
        <begin position="437"/>
        <end position="490"/>
    </location>
</feature>
<accession>A0A0N5CH92</accession>
<keyword evidence="2" id="KW-1185">Reference proteome</keyword>
<organism evidence="2 3">
    <name type="scientific">Strongyloides papillosus</name>
    <name type="common">Intestinal threadworm</name>
    <dbReference type="NCBI Taxonomy" id="174720"/>
    <lineage>
        <taxon>Eukaryota</taxon>
        <taxon>Metazoa</taxon>
        <taxon>Ecdysozoa</taxon>
        <taxon>Nematoda</taxon>
        <taxon>Chromadorea</taxon>
        <taxon>Rhabditida</taxon>
        <taxon>Tylenchina</taxon>
        <taxon>Panagrolaimomorpha</taxon>
        <taxon>Strongyloidoidea</taxon>
        <taxon>Strongyloididae</taxon>
        <taxon>Strongyloides</taxon>
    </lineage>
</organism>
<reference evidence="3" key="1">
    <citation type="submission" date="2017-02" db="UniProtKB">
        <authorList>
            <consortium name="WormBaseParasite"/>
        </authorList>
    </citation>
    <scope>IDENTIFICATION</scope>
</reference>
<dbReference type="AlphaFoldDB" id="A0A0N5CH92"/>
<proteinExistence type="predicted"/>
<dbReference type="Proteomes" id="UP000046392">
    <property type="component" value="Unplaced"/>
</dbReference>
<feature type="compositionally biased region" description="Polar residues" evidence="1">
    <location>
        <begin position="479"/>
        <end position="490"/>
    </location>
</feature>
<dbReference type="WBParaSite" id="SPAL_0001721200.1">
    <property type="protein sequence ID" value="SPAL_0001721200.1"/>
    <property type="gene ID" value="SPAL_0001721200"/>
</dbReference>
<sequence>MVLNRSKPSFDEVKRLLENQANFLKIPVMKYKLTSEEQSGLKVYLDSITRDIFEEHTEDFFTMFRSIFDTIPIANLNNSQIGRDVFDIVPSRGDVTRRMCKLFLENGQLSNLNSKRCISFLRTILHINATTMQDLLVGSRILFNKSSKPYELMNENVDILTCQMAQDFLKFHYYPLSIMMKIERKCDDLEETAKIYGKQYEVVDYASSVGLFSMFHLCNTDKLISFIKKVYIEGITLRDLEESCDSIKIITKYIMSPQDEHEESVFIKFLDAGVIFQDNMTKFLSHSSTFWREASFNAINQFFVENNMRSYSVDLTRKTEYLNRIFTVLGQHESNEEEAKEQFVSANLICETISNEISTTPFISFESVNEEDVESVHDCPRVSESCTEASPGANSRLFRRFELSEGSSFTIKSKRRLSKKRKRTAFSEDEDNEILVHGPISSKRRPRLNSSDKDLPTSSLNKDDKDNNRELLGEDHFRTTSNIHTPRSTDKCVTNENVPYELKNLTFMQEAGNILRYVSSEIPNSTTISIVNKENNINIKYVGQIDDKQTIIVINKESDDGNTMLISSHSGLLQSHQVSLSRPYTSDRVSRDLIPYEIPSEMFSVTKPNGLPRIRCNEMWVHPAFNPVPYDRTIQSNRAVYTLRPSNLASRIGIHTNLSSRRYDDDDLKIYAILNFLKNQNSSMHNCYEELIKKKYTTTDNQAYKENFNKFVRTTVLKMGGKNWSKERLIEISEKVIKILHDFSGLPTFRHTGKTITRNYLKRKESYNKEIDEMIDSDRDIEND</sequence>
<feature type="compositionally biased region" description="Basic and acidic residues" evidence="1">
    <location>
        <begin position="450"/>
        <end position="478"/>
    </location>
</feature>
<evidence type="ECO:0000256" key="1">
    <source>
        <dbReference type="SAM" id="MobiDB-lite"/>
    </source>
</evidence>
<name>A0A0N5CH92_STREA</name>
<evidence type="ECO:0000313" key="2">
    <source>
        <dbReference type="Proteomes" id="UP000046392"/>
    </source>
</evidence>